<evidence type="ECO:0000256" key="2">
    <source>
        <dbReference type="ARBA" id="ARBA00022777"/>
    </source>
</evidence>
<feature type="domain" description="Carbohydrate kinase PfkB" evidence="3">
    <location>
        <begin position="194"/>
        <end position="269"/>
    </location>
</feature>
<dbReference type="PANTHER" id="PTHR10584">
    <property type="entry name" value="SUGAR KINASE"/>
    <property type="match status" value="1"/>
</dbReference>
<dbReference type="SUPFAM" id="SSF53613">
    <property type="entry name" value="Ribokinase-like"/>
    <property type="match status" value="1"/>
</dbReference>
<dbReference type="GO" id="GO:0016301">
    <property type="term" value="F:kinase activity"/>
    <property type="evidence" value="ECO:0007669"/>
    <property type="project" value="UniProtKB-KW"/>
</dbReference>
<dbReference type="InterPro" id="IPR002173">
    <property type="entry name" value="Carboh/pur_kinase_PfkB_CS"/>
</dbReference>
<reference evidence="4 5" key="1">
    <citation type="submission" date="2022-02" db="EMBL/GenBank/DDBJ databases">
        <authorList>
            <person name="Zhuang L."/>
        </authorList>
    </citation>
    <scope>NUCLEOTIDE SEQUENCE [LARGE SCALE GENOMIC DNA]</scope>
    <source>
        <strain evidence="4 5">C32</strain>
    </source>
</reference>
<keyword evidence="2 4" id="KW-0418">Kinase</keyword>
<comment type="caution">
    <text evidence="4">The sequence shown here is derived from an EMBL/GenBank/DDBJ whole genome shotgun (WGS) entry which is preliminary data.</text>
</comment>
<sequence>MANIMLIANLNCDRILQLNKSLQIGGRYHYDDGGRRLGGGGANTGIGLEWAGHCVALVSQVGRDELGDWLLAQASVNGLDCRRVSRHHGQTCEIMLLMTPDGERTIIRPQRPVFQLGTPPDWRDWHAVYLNSSAEGAASWSKSALAHTLVVAQLAKDERPRPCHILLSSLSDMQERTELSMWDYGRSIAGDSLQYFIITEGEQGARLYHAAGELHIDAKPAKLVDSTGAGDVYAAGLIHGLVSGLTIEQAMQEAATWGAFAVASEASIPSDNLRDYLQGNETGGI</sequence>
<dbReference type="PANTHER" id="PTHR10584:SF166">
    <property type="entry name" value="RIBOKINASE"/>
    <property type="match status" value="1"/>
</dbReference>
<keyword evidence="1" id="KW-0808">Transferase</keyword>
<gene>
    <name evidence="4" type="ORF">L9G74_12940</name>
</gene>
<protein>
    <submittedName>
        <fullName evidence="4">PfkB family carbohydrate kinase</fullName>
    </submittedName>
</protein>
<accession>A0ABT2FLY4</accession>
<dbReference type="Pfam" id="PF00294">
    <property type="entry name" value="PfkB"/>
    <property type="match status" value="2"/>
</dbReference>
<proteinExistence type="predicted"/>
<reference evidence="5" key="2">
    <citation type="submission" date="2023-07" db="EMBL/GenBank/DDBJ databases">
        <title>Shewanella mangrovi sp. nov., an acetaldehyde- degrading bacterium isolated from mangrove sediment.</title>
        <authorList>
            <person name="Liu Y."/>
        </authorList>
    </citation>
    <scope>NUCLEOTIDE SEQUENCE [LARGE SCALE GENOMIC DNA]</scope>
    <source>
        <strain evidence="5">C32</strain>
    </source>
</reference>
<name>A0ABT2FLY4_9GAMM</name>
<evidence type="ECO:0000259" key="3">
    <source>
        <dbReference type="Pfam" id="PF00294"/>
    </source>
</evidence>
<dbReference type="PROSITE" id="PS00584">
    <property type="entry name" value="PFKB_KINASES_2"/>
    <property type="match status" value="1"/>
</dbReference>
<dbReference type="EMBL" id="JAKOGG010000008">
    <property type="protein sequence ID" value="MCS4557352.1"/>
    <property type="molecule type" value="Genomic_DNA"/>
</dbReference>
<evidence type="ECO:0000313" key="4">
    <source>
        <dbReference type="EMBL" id="MCS4557352.1"/>
    </source>
</evidence>
<dbReference type="Proteomes" id="UP001201549">
    <property type="component" value="Unassembled WGS sequence"/>
</dbReference>
<organism evidence="4 5">
    <name type="scientific">Shewanella electrica</name>
    <dbReference type="NCBI Taxonomy" id="515560"/>
    <lineage>
        <taxon>Bacteria</taxon>
        <taxon>Pseudomonadati</taxon>
        <taxon>Pseudomonadota</taxon>
        <taxon>Gammaproteobacteria</taxon>
        <taxon>Alteromonadales</taxon>
        <taxon>Shewanellaceae</taxon>
        <taxon>Shewanella</taxon>
    </lineage>
</organism>
<dbReference type="InterPro" id="IPR029056">
    <property type="entry name" value="Ribokinase-like"/>
</dbReference>
<dbReference type="RefSeq" id="WP_238896830.1">
    <property type="nucleotide sequence ID" value="NZ_JAKOGG010000008.1"/>
</dbReference>
<keyword evidence="5" id="KW-1185">Reference proteome</keyword>
<dbReference type="InterPro" id="IPR011611">
    <property type="entry name" value="PfkB_dom"/>
</dbReference>
<feature type="domain" description="Carbohydrate kinase PfkB" evidence="3">
    <location>
        <begin position="32"/>
        <end position="107"/>
    </location>
</feature>
<dbReference type="Gene3D" id="3.40.1190.20">
    <property type="match status" value="1"/>
</dbReference>
<evidence type="ECO:0000313" key="5">
    <source>
        <dbReference type="Proteomes" id="UP001201549"/>
    </source>
</evidence>
<evidence type="ECO:0000256" key="1">
    <source>
        <dbReference type="ARBA" id="ARBA00022679"/>
    </source>
</evidence>